<feature type="region of interest" description="Disordered" evidence="1">
    <location>
        <begin position="81"/>
        <end position="184"/>
    </location>
</feature>
<keyword evidence="3" id="KW-1185">Reference proteome</keyword>
<organism evidence="2 3">
    <name type="scientific">Cyphellophora attinorum</name>
    <dbReference type="NCBI Taxonomy" id="1664694"/>
    <lineage>
        <taxon>Eukaryota</taxon>
        <taxon>Fungi</taxon>
        <taxon>Dikarya</taxon>
        <taxon>Ascomycota</taxon>
        <taxon>Pezizomycotina</taxon>
        <taxon>Eurotiomycetes</taxon>
        <taxon>Chaetothyriomycetidae</taxon>
        <taxon>Chaetothyriales</taxon>
        <taxon>Cyphellophoraceae</taxon>
        <taxon>Cyphellophora</taxon>
    </lineage>
</organism>
<comment type="caution">
    <text evidence="2">The sequence shown here is derived from an EMBL/GenBank/DDBJ whole genome shotgun (WGS) entry which is preliminary data.</text>
</comment>
<feature type="region of interest" description="Disordered" evidence="1">
    <location>
        <begin position="1"/>
        <end position="60"/>
    </location>
</feature>
<dbReference type="VEuPathDB" id="FungiDB:AB675_5375"/>
<evidence type="ECO:0000313" key="3">
    <source>
        <dbReference type="Proteomes" id="UP000038010"/>
    </source>
</evidence>
<dbReference type="RefSeq" id="XP_018002013.1">
    <property type="nucleotide sequence ID" value="XM_018145582.1"/>
</dbReference>
<feature type="compositionally biased region" description="Polar residues" evidence="1">
    <location>
        <begin position="16"/>
        <end position="30"/>
    </location>
</feature>
<reference evidence="2 3" key="1">
    <citation type="submission" date="2015-06" db="EMBL/GenBank/DDBJ databases">
        <title>Draft genome of the ant-associated black yeast Phialophora attae CBS 131958.</title>
        <authorList>
            <person name="Moreno L.F."/>
            <person name="Stielow B.J."/>
            <person name="de Hoog S."/>
            <person name="Vicente V.A."/>
            <person name="Weiss V.A."/>
            <person name="de Vries M."/>
            <person name="Cruz L.M."/>
            <person name="Souza E.M."/>
        </authorList>
    </citation>
    <scope>NUCLEOTIDE SEQUENCE [LARGE SCALE GENOMIC DNA]</scope>
    <source>
        <strain evidence="2 3">CBS 131958</strain>
    </source>
</reference>
<gene>
    <name evidence="2" type="ORF">AB675_5375</name>
</gene>
<evidence type="ECO:0000256" key="1">
    <source>
        <dbReference type="SAM" id="MobiDB-lite"/>
    </source>
</evidence>
<proteinExistence type="predicted"/>
<dbReference type="Proteomes" id="UP000038010">
    <property type="component" value="Unassembled WGS sequence"/>
</dbReference>
<dbReference type="EMBL" id="LFJN01000008">
    <property type="protein sequence ID" value="KPI42050.1"/>
    <property type="molecule type" value="Genomic_DNA"/>
</dbReference>
<dbReference type="GeneID" id="28737462"/>
<feature type="compositionally biased region" description="Polar residues" evidence="1">
    <location>
        <begin position="138"/>
        <end position="152"/>
    </location>
</feature>
<name>A0A0N1H721_9EURO</name>
<dbReference type="AlphaFoldDB" id="A0A0N1H721"/>
<protein>
    <submittedName>
        <fullName evidence="2">Uncharacterized protein</fullName>
    </submittedName>
</protein>
<accession>A0A0N1H721</accession>
<sequence>MSKRAPSGQPGWEDQPTAQHTMSSTYSNGSPIGDDSGFESEDQYLYLDDGSARHPPLEDVNGKVIITEEDVEALRKRLKKLKAAERDQAAQAADEASDEAVFEDDNVSAYQEDDIDVQTKKAAPDSLSQGDYFAFDPNGTSVASSHETSQRFPSPLLPSFDNSNSYSPLPTLPPRRTSSAVISSRKSSVTGHYRRYSKSPSWSHIDRILSPNDLEIYNTIESQRRRRLTLDSRDQQPDNVRELGIPVKFDVHIKILVNSRPLFVCDWDTETETVRARRIILESYKYMSYAPLETLVHEQCTDLWREAQQIIAGSDSDDDDMLLPSRKPVEVNSALWSEDDGECTWTGPDELDLTGGRALLKLQEDGSCADMTIARTILYGNEAKNLKELRYEEWWKRIVDDGVLARYCVEFTIDMVLKV</sequence>
<evidence type="ECO:0000313" key="2">
    <source>
        <dbReference type="EMBL" id="KPI42050.1"/>
    </source>
</evidence>
<feature type="compositionally biased region" description="Basic and acidic residues" evidence="1">
    <location>
        <begin position="50"/>
        <end position="60"/>
    </location>
</feature>
<feature type="compositionally biased region" description="Acidic residues" evidence="1">
    <location>
        <begin position="95"/>
        <end position="116"/>
    </location>
</feature>